<dbReference type="Proteomes" id="UP000182427">
    <property type="component" value="Chromosome I"/>
</dbReference>
<dbReference type="SUPFAM" id="SSF50969">
    <property type="entry name" value="YVTN repeat-like/Quinoprotein amine dehydrogenase"/>
    <property type="match status" value="1"/>
</dbReference>
<protein>
    <recommendedName>
        <fullName evidence="4">DNA-binding beta-propeller fold protein YncE</fullName>
    </recommendedName>
</protein>
<organism evidence="2 3">
    <name type="scientific">Terriglobus roseus</name>
    <dbReference type="NCBI Taxonomy" id="392734"/>
    <lineage>
        <taxon>Bacteria</taxon>
        <taxon>Pseudomonadati</taxon>
        <taxon>Acidobacteriota</taxon>
        <taxon>Terriglobia</taxon>
        <taxon>Terriglobales</taxon>
        <taxon>Acidobacteriaceae</taxon>
        <taxon>Terriglobus</taxon>
    </lineage>
</organism>
<dbReference type="RefSeq" id="WP_083344390.1">
    <property type="nucleotide sequence ID" value="NZ_LT629690.1"/>
</dbReference>
<name>A0A1G7HZ16_9BACT</name>
<dbReference type="AlphaFoldDB" id="A0A1G7HZ16"/>
<evidence type="ECO:0000256" key="1">
    <source>
        <dbReference type="SAM" id="SignalP"/>
    </source>
</evidence>
<feature type="chain" id="PRO_5009241303" description="DNA-binding beta-propeller fold protein YncE" evidence="1">
    <location>
        <begin position="22"/>
        <end position="382"/>
    </location>
</feature>
<dbReference type="InterPro" id="IPR051200">
    <property type="entry name" value="Host-pathogen_enzymatic-act"/>
</dbReference>
<accession>A0A1G7HZ16</accession>
<dbReference type="EMBL" id="LT629690">
    <property type="protein sequence ID" value="SDF05732.1"/>
    <property type="molecule type" value="Genomic_DNA"/>
</dbReference>
<keyword evidence="3" id="KW-1185">Reference proteome</keyword>
<proteinExistence type="predicted"/>
<keyword evidence="1" id="KW-0732">Signal</keyword>
<sequence>MRLIVKFAAVVTLLSSTVCFAELPKPTKSTKPAEPQLMYLGTWPHAIRVIDMNTEKVVDTIELPTDIARTLVLSPDKTKLYASSLRDNCIVTIDLKTRKVIDSFSLNTPTEQNRIAGLGVDPNGKLMYTQITTFIKKSDRFEVEDPKWAVIDLEQKKVTRTVPVPQAERNAGGGGGGRAPYRISPDGKFLYVVRQNIQIYNTSDFKLVKTIDLASTAAPPGTETLSLNLMDDPNAPTGRIWGIFNSTDPYVHRAIFGFADIDLFNGDYQLTPIAPSEGSLQPMMITPDHKMGYTVFTSGTHGDRITEFWAFDLDSKKIVARKEFPGRTRLAAFGMSADGKKLLIYSAGYEVEVYDTKTMALEKSIDLGGDTTSNLIVMPFHP</sequence>
<dbReference type="PANTHER" id="PTHR47197">
    <property type="entry name" value="PROTEIN NIRF"/>
    <property type="match status" value="1"/>
</dbReference>
<dbReference type="InterPro" id="IPR011044">
    <property type="entry name" value="Quino_amine_DH_bsu"/>
</dbReference>
<dbReference type="PANTHER" id="PTHR47197:SF3">
    <property type="entry name" value="DIHYDRO-HEME D1 DEHYDROGENASE"/>
    <property type="match status" value="1"/>
</dbReference>
<dbReference type="InterPro" id="IPR015943">
    <property type="entry name" value="WD40/YVTN_repeat-like_dom_sf"/>
</dbReference>
<dbReference type="OrthoDB" id="7221977at2"/>
<feature type="signal peptide" evidence="1">
    <location>
        <begin position="1"/>
        <end position="21"/>
    </location>
</feature>
<evidence type="ECO:0000313" key="2">
    <source>
        <dbReference type="EMBL" id="SDF05732.1"/>
    </source>
</evidence>
<dbReference type="Gene3D" id="2.130.10.10">
    <property type="entry name" value="YVTN repeat-like/Quinoprotein amine dehydrogenase"/>
    <property type="match status" value="1"/>
</dbReference>
<evidence type="ECO:0000313" key="3">
    <source>
        <dbReference type="Proteomes" id="UP000182427"/>
    </source>
</evidence>
<reference evidence="2 3" key="1">
    <citation type="submission" date="2016-10" db="EMBL/GenBank/DDBJ databases">
        <authorList>
            <person name="de Groot N.N."/>
        </authorList>
    </citation>
    <scope>NUCLEOTIDE SEQUENCE [LARGE SCALE GENOMIC DNA]</scope>
    <source>
        <strain evidence="2 3">GAS232</strain>
    </source>
</reference>
<gene>
    <name evidence="2" type="ORF">SAMN05444167_1264</name>
</gene>
<evidence type="ECO:0008006" key="4">
    <source>
        <dbReference type="Google" id="ProtNLM"/>
    </source>
</evidence>